<evidence type="ECO:0000256" key="1">
    <source>
        <dbReference type="ARBA" id="ARBA00010688"/>
    </source>
</evidence>
<dbReference type="EMBL" id="MUAV01000023">
    <property type="protein sequence ID" value="RAP40190.1"/>
    <property type="molecule type" value="Genomic_DNA"/>
</dbReference>
<dbReference type="Proteomes" id="UP000248659">
    <property type="component" value="Unassembled WGS sequence"/>
</dbReference>
<dbReference type="RefSeq" id="WP_112316825.1">
    <property type="nucleotide sequence ID" value="NZ_MUAV01000023.1"/>
</dbReference>
<dbReference type="CDD" id="cd01166">
    <property type="entry name" value="KdgK"/>
    <property type="match status" value="1"/>
</dbReference>
<evidence type="ECO:0000256" key="2">
    <source>
        <dbReference type="ARBA" id="ARBA00022679"/>
    </source>
</evidence>
<evidence type="ECO:0000256" key="3">
    <source>
        <dbReference type="ARBA" id="ARBA00022777"/>
    </source>
</evidence>
<sequence length="312" mass="32635">MPDHSFLAIGECMVELAPATDGLFRMGFAGDTFNCAWYARRLLPADWSVGYATAVGTDAVSDDMLAFMAGEGVETGAIRRIEGRTVGLYMIALKDGERSFSYWRGQAAAKAMADDPDWLDRVFAGRDLLHVSGITLAILAPEARERLCAALARARAAGARVSFDTNVRPRLWADAAEMRAGLMLGASVADTVLPSFDEESAAFGDASPEATVARYREAGATTVVVKNGAAPIRLWAEDMEAEIAPEPVAQVIDSTAAGDSFAAGFLAARATGAAPPEAVRQAAALAAAVIQRRGALAPDIFASGGPVLKAAP</sequence>
<comment type="caution">
    <text evidence="5">The sequence shown here is derived from an EMBL/GenBank/DDBJ whole genome shotgun (WGS) entry which is preliminary data.</text>
</comment>
<evidence type="ECO:0000313" key="6">
    <source>
        <dbReference type="Proteomes" id="UP000248659"/>
    </source>
</evidence>
<evidence type="ECO:0000259" key="4">
    <source>
        <dbReference type="Pfam" id="PF00294"/>
    </source>
</evidence>
<feature type="domain" description="Carbohydrate kinase PfkB" evidence="4">
    <location>
        <begin position="6"/>
        <end position="297"/>
    </location>
</feature>
<accession>A0ABX9DF48</accession>
<dbReference type="InterPro" id="IPR029056">
    <property type="entry name" value="Ribokinase-like"/>
</dbReference>
<dbReference type="SUPFAM" id="SSF53613">
    <property type="entry name" value="Ribokinase-like"/>
    <property type="match status" value="1"/>
</dbReference>
<dbReference type="PANTHER" id="PTHR43085">
    <property type="entry name" value="HEXOKINASE FAMILY MEMBER"/>
    <property type="match status" value="1"/>
</dbReference>
<proteinExistence type="inferred from homology"/>
<protein>
    <submittedName>
        <fullName evidence="5">2-dehydro-3-deoxygluconokinase</fullName>
    </submittedName>
</protein>
<gene>
    <name evidence="5" type="ORF">BYZ73_16765</name>
</gene>
<organism evidence="5 6">
    <name type="scientific">Rhodovulum viride</name>
    <dbReference type="NCBI Taxonomy" id="1231134"/>
    <lineage>
        <taxon>Bacteria</taxon>
        <taxon>Pseudomonadati</taxon>
        <taxon>Pseudomonadota</taxon>
        <taxon>Alphaproteobacteria</taxon>
        <taxon>Rhodobacterales</taxon>
        <taxon>Paracoccaceae</taxon>
        <taxon>Rhodovulum</taxon>
    </lineage>
</organism>
<dbReference type="Gene3D" id="3.40.1190.20">
    <property type="match status" value="1"/>
</dbReference>
<keyword evidence="2" id="KW-0808">Transferase</keyword>
<keyword evidence="6" id="KW-1185">Reference proteome</keyword>
<name>A0ABX9DF48_9RHOB</name>
<dbReference type="Pfam" id="PF00294">
    <property type="entry name" value="PfkB"/>
    <property type="match status" value="1"/>
</dbReference>
<dbReference type="InterPro" id="IPR002173">
    <property type="entry name" value="Carboh/pur_kinase_PfkB_CS"/>
</dbReference>
<keyword evidence="3" id="KW-0418">Kinase</keyword>
<dbReference type="InterPro" id="IPR050306">
    <property type="entry name" value="PfkB_Carbo_kinase"/>
</dbReference>
<evidence type="ECO:0000313" key="5">
    <source>
        <dbReference type="EMBL" id="RAP40190.1"/>
    </source>
</evidence>
<reference evidence="5 6" key="1">
    <citation type="submission" date="2017-01" db="EMBL/GenBank/DDBJ databases">
        <title>Genome sequence of Rhodovulum viride JA756.</title>
        <authorList>
            <person name="Lakshmi K.V."/>
            <person name="Tushar L.D."/>
            <person name="Sasikala C."/>
            <person name="Venkataramana C."/>
        </authorList>
    </citation>
    <scope>NUCLEOTIDE SEQUENCE [LARGE SCALE GENOMIC DNA]</scope>
    <source>
        <strain evidence="5 6">JA756</strain>
    </source>
</reference>
<dbReference type="PROSITE" id="PS00584">
    <property type="entry name" value="PFKB_KINASES_2"/>
    <property type="match status" value="1"/>
</dbReference>
<dbReference type="InterPro" id="IPR011611">
    <property type="entry name" value="PfkB_dom"/>
</dbReference>
<dbReference type="PANTHER" id="PTHR43085:SF15">
    <property type="entry name" value="2-DEHYDRO-3-DEOXYGLUCONOKINASE"/>
    <property type="match status" value="1"/>
</dbReference>
<comment type="similarity">
    <text evidence="1">Belongs to the carbohydrate kinase PfkB family.</text>
</comment>